<feature type="transmembrane region" description="Helical" evidence="4">
    <location>
        <begin position="95"/>
        <end position="115"/>
    </location>
</feature>
<dbReference type="PANTHER" id="PTHR45138:SF9">
    <property type="entry name" value="DIGUANYLATE CYCLASE DGCM-RELATED"/>
    <property type="match status" value="1"/>
</dbReference>
<feature type="transmembrane region" description="Helical" evidence="4">
    <location>
        <begin position="154"/>
        <end position="176"/>
    </location>
</feature>
<evidence type="ECO:0000313" key="7">
    <source>
        <dbReference type="Proteomes" id="UP000009881"/>
    </source>
</evidence>
<accession>K9HIJ0</accession>
<feature type="domain" description="GGDEF" evidence="5">
    <location>
        <begin position="272"/>
        <end position="402"/>
    </location>
</feature>
<dbReference type="AlphaFoldDB" id="K9HIJ0"/>
<dbReference type="InterPro" id="IPR043128">
    <property type="entry name" value="Rev_trsase/Diguanyl_cyclase"/>
</dbReference>
<protein>
    <recommendedName>
        <fullName evidence="1">diguanylate cyclase</fullName>
        <ecNumber evidence="1">2.7.7.65</ecNumber>
    </recommendedName>
</protein>
<dbReference type="Pfam" id="PF00990">
    <property type="entry name" value="GGDEF"/>
    <property type="match status" value="1"/>
</dbReference>
<feature type="compositionally biased region" description="Polar residues" evidence="3">
    <location>
        <begin position="1"/>
        <end position="10"/>
    </location>
</feature>
<dbReference type="EC" id="2.7.7.65" evidence="1"/>
<dbReference type="PROSITE" id="PS50887">
    <property type="entry name" value="GGDEF"/>
    <property type="match status" value="1"/>
</dbReference>
<dbReference type="CDD" id="cd01949">
    <property type="entry name" value="GGDEF"/>
    <property type="match status" value="1"/>
</dbReference>
<feature type="transmembrane region" description="Helical" evidence="4">
    <location>
        <begin position="212"/>
        <end position="229"/>
    </location>
</feature>
<dbReference type="NCBIfam" id="TIGR00254">
    <property type="entry name" value="GGDEF"/>
    <property type="match status" value="1"/>
</dbReference>
<evidence type="ECO:0000259" key="5">
    <source>
        <dbReference type="PROSITE" id="PS50887"/>
    </source>
</evidence>
<gene>
    <name evidence="6" type="ORF">C882_4553</name>
</gene>
<dbReference type="GO" id="GO:0052621">
    <property type="term" value="F:diguanylate cyclase activity"/>
    <property type="evidence" value="ECO:0007669"/>
    <property type="project" value="UniProtKB-EC"/>
</dbReference>
<keyword evidence="4" id="KW-0472">Membrane</keyword>
<dbReference type="FunFam" id="3.30.70.270:FF:000001">
    <property type="entry name" value="Diguanylate cyclase domain protein"/>
    <property type="match status" value="1"/>
</dbReference>
<dbReference type="PANTHER" id="PTHR45138">
    <property type="entry name" value="REGULATORY COMPONENTS OF SENSORY TRANSDUCTION SYSTEM"/>
    <property type="match status" value="1"/>
</dbReference>
<feature type="transmembrane region" description="Helical" evidence="4">
    <location>
        <begin position="183"/>
        <end position="200"/>
    </location>
</feature>
<dbReference type="Gene3D" id="3.30.70.270">
    <property type="match status" value="1"/>
</dbReference>
<dbReference type="InterPro" id="IPR000160">
    <property type="entry name" value="GGDEF_dom"/>
</dbReference>
<dbReference type="SMART" id="SM00267">
    <property type="entry name" value="GGDEF"/>
    <property type="match status" value="1"/>
</dbReference>
<sequence>MRDDSIQTGGVETGGAPLRSRQSARADSALARLSRDVTGALLHDLAVPTGHSPLVQRRRAGLIVSRVRWVAAVFAILTPLWIGVDLTIFPEPLAWWLAGLRVMASAAFAAVALGFRNTESMRTANLALGALLAVPTVFFLISDPLVSGYEITGYAQALAAGYAFLPFVMVAGLSVFPITASEGAIFSAPLILATIGIVLGDFELLPFRTYLGALWLLGLIAVVATLAGMSQLHFMMQLVNQASHDALTQVYTRRVGEELLDSQFSTAARSGVPLALAFLDLDNFKMVNDRYGHEEGDNTLRKATEQIRKVVRRGDIVIRWGGEEFLVVMPGTDGPGARVAIERLRAEGLGTRPDGARQTASIGVAERLSDNTTDWGDLVERADQRMYVAKKGGRDRVVTIGDEMFQ</sequence>
<dbReference type="SUPFAM" id="SSF55073">
    <property type="entry name" value="Nucleotide cyclase"/>
    <property type="match status" value="1"/>
</dbReference>
<dbReference type="EMBL" id="ANHY01000009">
    <property type="protein sequence ID" value="EKV30153.1"/>
    <property type="molecule type" value="Genomic_DNA"/>
</dbReference>
<feature type="region of interest" description="Disordered" evidence="3">
    <location>
        <begin position="1"/>
        <end position="23"/>
    </location>
</feature>
<evidence type="ECO:0000313" key="6">
    <source>
        <dbReference type="EMBL" id="EKV30153.1"/>
    </source>
</evidence>
<comment type="catalytic activity">
    <reaction evidence="2">
        <text>2 GTP = 3',3'-c-di-GMP + 2 diphosphate</text>
        <dbReference type="Rhea" id="RHEA:24898"/>
        <dbReference type="ChEBI" id="CHEBI:33019"/>
        <dbReference type="ChEBI" id="CHEBI:37565"/>
        <dbReference type="ChEBI" id="CHEBI:58805"/>
        <dbReference type="EC" id="2.7.7.65"/>
    </reaction>
</comment>
<dbReference type="InterPro" id="IPR050469">
    <property type="entry name" value="Diguanylate_Cyclase"/>
</dbReference>
<evidence type="ECO:0000256" key="1">
    <source>
        <dbReference type="ARBA" id="ARBA00012528"/>
    </source>
</evidence>
<reference evidence="6 7" key="1">
    <citation type="journal article" date="2013" name="Genome Announc.">
        <title>Draft Genome Sequence of an Alphaproteobacterium, Caenispirillum salinarum AK4(T), Isolated from a Solar Saltern.</title>
        <authorList>
            <person name="Khatri I."/>
            <person name="Singh A."/>
            <person name="Korpole S."/>
            <person name="Pinnaka A.K."/>
            <person name="Subramanian S."/>
        </authorList>
    </citation>
    <scope>NUCLEOTIDE SEQUENCE [LARGE SCALE GENOMIC DNA]</scope>
    <source>
        <strain evidence="6 7">AK4</strain>
    </source>
</reference>
<evidence type="ECO:0000256" key="2">
    <source>
        <dbReference type="ARBA" id="ARBA00034247"/>
    </source>
</evidence>
<feature type="transmembrane region" description="Helical" evidence="4">
    <location>
        <begin position="124"/>
        <end position="142"/>
    </location>
</feature>
<dbReference type="RefSeq" id="WP_009540661.1">
    <property type="nucleotide sequence ID" value="NZ_ANHY01000009.1"/>
</dbReference>
<dbReference type="STRING" id="1238182.C882_4553"/>
<evidence type="ECO:0000256" key="4">
    <source>
        <dbReference type="SAM" id="Phobius"/>
    </source>
</evidence>
<dbReference type="InterPro" id="IPR029787">
    <property type="entry name" value="Nucleotide_cyclase"/>
</dbReference>
<proteinExistence type="predicted"/>
<organism evidence="6 7">
    <name type="scientific">Caenispirillum salinarum AK4</name>
    <dbReference type="NCBI Taxonomy" id="1238182"/>
    <lineage>
        <taxon>Bacteria</taxon>
        <taxon>Pseudomonadati</taxon>
        <taxon>Pseudomonadota</taxon>
        <taxon>Alphaproteobacteria</taxon>
        <taxon>Rhodospirillales</taxon>
        <taxon>Novispirillaceae</taxon>
        <taxon>Caenispirillum</taxon>
    </lineage>
</organism>
<keyword evidence="4" id="KW-0812">Transmembrane</keyword>
<dbReference type="Proteomes" id="UP000009881">
    <property type="component" value="Unassembled WGS sequence"/>
</dbReference>
<dbReference type="eggNOG" id="COG3706">
    <property type="taxonomic scope" value="Bacteria"/>
</dbReference>
<comment type="caution">
    <text evidence="6">The sequence shown here is derived from an EMBL/GenBank/DDBJ whole genome shotgun (WGS) entry which is preliminary data.</text>
</comment>
<dbReference type="OrthoDB" id="9812260at2"/>
<dbReference type="PATRIC" id="fig|1238182.3.peg.2217"/>
<evidence type="ECO:0000256" key="3">
    <source>
        <dbReference type="SAM" id="MobiDB-lite"/>
    </source>
</evidence>
<name>K9HIJ0_9PROT</name>
<keyword evidence="4" id="KW-1133">Transmembrane helix</keyword>
<keyword evidence="7" id="KW-1185">Reference proteome</keyword>
<feature type="transmembrane region" description="Helical" evidence="4">
    <location>
        <begin position="67"/>
        <end position="89"/>
    </location>
</feature>